<dbReference type="PANTHER" id="PTHR15503:SF22">
    <property type="entry name" value="TRANSPOSON TY3-I GAG POLYPROTEIN"/>
    <property type="match status" value="1"/>
</dbReference>
<accession>A0A484MGA1</accession>
<feature type="region of interest" description="Disordered" evidence="1">
    <location>
        <begin position="710"/>
        <end position="771"/>
    </location>
</feature>
<evidence type="ECO:0000256" key="1">
    <source>
        <dbReference type="SAM" id="MobiDB-lite"/>
    </source>
</evidence>
<sequence>MSASQNPLTDHLTAIEARFKELHDSLRETVTQLQRDFETRLTLQSSKLDAQYNRVEALLIAGRTSNQHRGHGDKNLGGEFHVDRGGSSYTPKPKLESPKCDGSEPLRWLYKVKEYFEFYDTPPDERLRCITLMLEGAAADWFRWRMENKLIDGWDDFVDKFKQRFDPNQYIDYFGQLAKLRQQGAVIDYQTAFEKVLQHVSGANEEILVSLFHAGLKHHLQQEIAMHKPQTLSESFALARELEAKHLALVNSVQQRSSYGTSGGIPRQPVQGLRAAPTEPLLPTPPKPPSVPHTIRRLSPAEKAAKDAKGLCYNCDQKWSRTHKCGRFLLICGADAEEEDLSAEPEDDLLVTADISSLNNFAGLQPPRSLRLMGRIGSHDVRVLIDGGSTHNFIHPEIVARLQLPLQAVTPFWVYVGNGDAMPCASRCVGVPLLMQTHLFSVDLFVLQIHGQDIVLGVQWLQQFGKVSQDYAQLTLEFTWEGRSVQIQGDNAPKPVSLSMFRSLHASHLITDYYELLSVTHGECAVPAVDELLTERTALLHRLRENLQAAQARMKAAANPHRRDVQFHVGDWVLLKLQPYRQHSVVRRGSQKLARRFYGPYQILERIGSVAYRLDLPANSKIHPVFHVSLLRPYRGDSPTVTPLPLPVDLVDGRPPSRPLKAHAWQTTLVNGVPEQQVLVEWTDGGLHDATWEPVDALRRHYPDMHLEDKVPFEQGGNVTSTPLGDDGAVENECGEPTRDSDDGQPGDAGSPVRRGTRTRRPPAWHADYDT</sequence>
<proteinExistence type="predicted"/>
<dbReference type="Proteomes" id="UP000595140">
    <property type="component" value="Unassembled WGS sequence"/>
</dbReference>
<dbReference type="InterPro" id="IPR021109">
    <property type="entry name" value="Peptidase_aspartic_dom_sf"/>
</dbReference>
<feature type="domain" description="Ty3 transposon capsid-like protein" evidence="2">
    <location>
        <begin position="125"/>
        <end position="243"/>
    </location>
</feature>
<dbReference type="InterPro" id="IPR045358">
    <property type="entry name" value="Ty3_capsid"/>
</dbReference>
<dbReference type="SUPFAM" id="SSF54160">
    <property type="entry name" value="Chromo domain-like"/>
    <property type="match status" value="1"/>
</dbReference>
<protein>
    <submittedName>
        <fullName evidence="4">Uncharacterized protein</fullName>
    </submittedName>
</protein>
<dbReference type="Pfam" id="PF08284">
    <property type="entry name" value="RVP_2"/>
    <property type="match status" value="1"/>
</dbReference>
<reference evidence="4 5" key="1">
    <citation type="submission" date="2018-04" db="EMBL/GenBank/DDBJ databases">
        <authorList>
            <person name="Vogel A."/>
        </authorList>
    </citation>
    <scope>NUCLEOTIDE SEQUENCE [LARGE SCALE GENOMIC DNA]</scope>
</reference>
<dbReference type="PANTHER" id="PTHR15503">
    <property type="entry name" value="LDOC1 RELATED"/>
    <property type="match status" value="1"/>
</dbReference>
<keyword evidence="5" id="KW-1185">Reference proteome</keyword>
<dbReference type="CDD" id="cd00303">
    <property type="entry name" value="retropepsin_like"/>
    <property type="match status" value="1"/>
</dbReference>
<evidence type="ECO:0000313" key="4">
    <source>
        <dbReference type="EMBL" id="VFQ87158.1"/>
    </source>
</evidence>
<dbReference type="Pfam" id="PF24626">
    <property type="entry name" value="SH3_Tf2-1"/>
    <property type="match status" value="1"/>
</dbReference>
<gene>
    <name evidence="4" type="ORF">CCAM_LOCUS28934</name>
</gene>
<evidence type="ECO:0000259" key="2">
    <source>
        <dbReference type="Pfam" id="PF19259"/>
    </source>
</evidence>
<feature type="region of interest" description="Disordered" evidence="1">
    <location>
        <begin position="66"/>
        <end position="98"/>
    </location>
</feature>
<name>A0A484MGA1_9ASTE</name>
<organism evidence="4 5">
    <name type="scientific">Cuscuta campestris</name>
    <dbReference type="NCBI Taxonomy" id="132261"/>
    <lineage>
        <taxon>Eukaryota</taxon>
        <taxon>Viridiplantae</taxon>
        <taxon>Streptophyta</taxon>
        <taxon>Embryophyta</taxon>
        <taxon>Tracheophyta</taxon>
        <taxon>Spermatophyta</taxon>
        <taxon>Magnoliopsida</taxon>
        <taxon>eudicotyledons</taxon>
        <taxon>Gunneridae</taxon>
        <taxon>Pentapetalae</taxon>
        <taxon>asterids</taxon>
        <taxon>lamiids</taxon>
        <taxon>Solanales</taxon>
        <taxon>Convolvulaceae</taxon>
        <taxon>Cuscuteae</taxon>
        <taxon>Cuscuta</taxon>
        <taxon>Cuscuta subgen. Grammica</taxon>
        <taxon>Cuscuta sect. Cleistogrammica</taxon>
    </lineage>
</organism>
<dbReference type="SUPFAM" id="SSF50630">
    <property type="entry name" value="Acid proteases"/>
    <property type="match status" value="1"/>
</dbReference>
<dbReference type="Pfam" id="PF19259">
    <property type="entry name" value="Ty3_capsid"/>
    <property type="match status" value="1"/>
</dbReference>
<dbReference type="InterPro" id="IPR016197">
    <property type="entry name" value="Chromo-like_dom_sf"/>
</dbReference>
<dbReference type="InterPro" id="IPR032567">
    <property type="entry name" value="RTL1-rel"/>
</dbReference>
<feature type="compositionally biased region" description="Basic and acidic residues" evidence="1">
    <location>
        <begin position="70"/>
        <end position="84"/>
    </location>
</feature>
<evidence type="ECO:0000259" key="3">
    <source>
        <dbReference type="Pfam" id="PF24626"/>
    </source>
</evidence>
<dbReference type="OrthoDB" id="1436717at2759"/>
<dbReference type="InterPro" id="IPR056924">
    <property type="entry name" value="SH3_Tf2-1"/>
</dbReference>
<feature type="domain" description="Tf2-1-like SH3-like" evidence="3">
    <location>
        <begin position="570"/>
        <end position="635"/>
    </location>
</feature>
<dbReference type="EMBL" id="OOIL02003368">
    <property type="protein sequence ID" value="VFQ87158.1"/>
    <property type="molecule type" value="Genomic_DNA"/>
</dbReference>
<evidence type="ECO:0000313" key="5">
    <source>
        <dbReference type="Proteomes" id="UP000595140"/>
    </source>
</evidence>
<dbReference type="Gene3D" id="2.40.70.10">
    <property type="entry name" value="Acid Proteases"/>
    <property type="match status" value="1"/>
</dbReference>
<dbReference type="AlphaFoldDB" id="A0A484MGA1"/>